<dbReference type="Proteomes" id="UP000593578">
    <property type="component" value="Unassembled WGS sequence"/>
</dbReference>
<organism evidence="1 2">
    <name type="scientific">Gossypium raimondii</name>
    <name type="common">Peruvian cotton</name>
    <name type="synonym">Gossypium klotzschianum subsp. raimondii</name>
    <dbReference type="NCBI Taxonomy" id="29730"/>
    <lineage>
        <taxon>Eukaryota</taxon>
        <taxon>Viridiplantae</taxon>
        <taxon>Streptophyta</taxon>
        <taxon>Embryophyta</taxon>
        <taxon>Tracheophyta</taxon>
        <taxon>Spermatophyta</taxon>
        <taxon>Magnoliopsida</taxon>
        <taxon>eudicotyledons</taxon>
        <taxon>Gunneridae</taxon>
        <taxon>Pentapetalae</taxon>
        <taxon>rosids</taxon>
        <taxon>malvids</taxon>
        <taxon>Malvales</taxon>
        <taxon>Malvaceae</taxon>
        <taxon>Malvoideae</taxon>
        <taxon>Gossypium</taxon>
    </lineage>
</organism>
<dbReference type="AlphaFoldDB" id="A0A7J8PUG8"/>
<evidence type="ECO:0000313" key="2">
    <source>
        <dbReference type="Proteomes" id="UP000593578"/>
    </source>
</evidence>
<protein>
    <submittedName>
        <fullName evidence="1">Uncharacterized protein</fullName>
    </submittedName>
</protein>
<dbReference type="EMBL" id="JABEZZ010000008">
    <property type="protein sequence ID" value="MBA0592934.1"/>
    <property type="molecule type" value="Genomic_DNA"/>
</dbReference>
<evidence type="ECO:0000313" key="1">
    <source>
        <dbReference type="EMBL" id="MBA0592934.1"/>
    </source>
</evidence>
<comment type="caution">
    <text evidence="1">The sequence shown here is derived from an EMBL/GenBank/DDBJ whole genome shotgun (WGS) entry which is preliminary data.</text>
</comment>
<accession>A0A7J8PUG8</accession>
<sequence>KAKRQRGGFVERCFLSVGGFGCALEELREAETEYRVLDCFDAFETQKCFDVGLLCFWFAGVVLELSPLEVFT</sequence>
<proteinExistence type="predicted"/>
<name>A0A7J8PUG8_GOSRA</name>
<feature type="non-terminal residue" evidence="1">
    <location>
        <position position="72"/>
    </location>
</feature>
<gene>
    <name evidence="1" type="ORF">Gorai_009895</name>
</gene>
<reference evidence="1 2" key="1">
    <citation type="journal article" date="2019" name="Genome Biol. Evol.">
        <title>Insights into the evolution of the New World diploid cottons (Gossypium, subgenus Houzingenia) based on genome sequencing.</title>
        <authorList>
            <person name="Grover C.E."/>
            <person name="Arick M.A. 2nd"/>
            <person name="Thrash A."/>
            <person name="Conover J.L."/>
            <person name="Sanders W.S."/>
            <person name="Peterson D.G."/>
            <person name="Frelichowski J.E."/>
            <person name="Scheffler J.A."/>
            <person name="Scheffler B.E."/>
            <person name="Wendel J.F."/>
        </authorList>
    </citation>
    <scope>NUCLEOTIDE SEQUENCE [LARGE SCALE GENOMIC DNA]</scope>
    <source>
        <strain evidence="1">8</strain>
        <tissue evidence="1">Leaf</tissue>
    </source>
</reference>